<dbReference type="PANTHER" id="PTHR39160">
    <property type="entry name" value="CELL WALL-BINDING PROTEIN YOCH"/>
    <property type="match status" value="1"/>
</dbReference>
<dbReference type="GO" id="GO:0019867">
    <property type="term" value="C:outer membrane"/>
    <property type="evidence" value="ECO:0007669"/>
    <property type="project" value="InterPro"/>
</dbReference>
<dbReference type="GO" id="GO:0009254">
    <property type="term" value="P:peptidoglycan turnover"/>
    <property type="evidence" value="ECO:0007669"/>
    <property type="project" value="InterPro"/>
</dbReference>
<reference evidence="3" key="1">
    <citation type="journal article" date="2021" name="PeerJ">
        <title>Extensive microbial diversity within the chicken gut microbiome revealed by metagenomics and culture.</title>
        <authorList>
            <person name="Gilroy R."/>
            <person name="Ravi A."/>
            <person name="Getino M."/>
            <person name="Pursley I."/>
            <person name="Horton D.L."/>
            <person name="Alikhan N.F."/>
            <person name="Baker D."/>
            <person name="Gharbi K."/>
            <person name="Hall N."/>
            <person name="Watson M."/>
            <person name="Adriaenssens E.M."/>
            <person name="Foster-Nyarko E."/>
            <person name="Jarju S."/>
            <person name="Secka A."/>
            <person name="Antonio M."/>
            <person name="Oren A."/>
            <person name="Chaudhuri R.R."/>
            <person name="La Ragione R."/>
            <person name="Hildebrand F."/>
            <person name="Pallen M.J."/>
        </authorList>
    </citation>
    <scope>NUCLEOTIDE SEQUENCE</scope>
    <source>
        <strain evidence="3">CHK178-16964</strain>
    </source>
</reference>
<sequence>MFLCGTFPAWAAEYNGSLDGMEGTSISGWACSSSSPNTSANVQILVKNSETEETVEDFTVFASEKRTDIKNEGKLNDYCGFTADLDLSAHPEGTYSIEAYVDGERLPNTLEYKKTAAGATVTQVSESKAVQTASGLRSLGMFRLTGYCKCPICCGKWSSINSTYIGAIPRVNHTIAVDPRVIPFGTKVMINGIVYTAEDKGGGVKGNHIDIFCGSHSAALKIGGTAEVFLVP</sequence>
<dbReference type="PANTHER" id="PTHR39160:SF4">
    <property type="entry name" value="RESUSCITATION-PROMOTING FACTOR RPFB"/>
    <property type="match status" value="1"/>
</dbReference>
<dbReference type="CDD" id="cd14667">
    <property type="entry name" value="3D_containing_proteins"/>
    <property type="match status" value="1"/>
</dbReference>
<dbReference type="InterPro" id="IPR051933">
    <property type="entry name" value="Resuscitation_pf_RpfB"/>
</dbReference>
<dbReference type="Gene3D" id="2.40.40.10">
    <property type="entry name" value="RlpA-like domain"/>
    <property type="match status" value="1"/>
</dbReference>
<dbReference type="EMBL" id="DWZA01000015">
    <property type="protein sequence ID" value="HJA70247.1"/>
    <property type="molecule type" value="Genomic_DNA"/>
</dbReference>
<dbReference type="AlphaFoldDB" id="A0A9D2HG67"/>
<feature type="domain" description="3D" evidence="2">
    <location>
        <begin position="174"/>
        <end position="224"/>
    </location>
</feature>
<organism evidence="3 4">
    <name type="scientific">Candidatus Lachnoclostridium stercoravium</name>
    <dbReference type="NCBI Taxonomy" id="2838633"/>
    <lineage>
        <taxon>Bacteria</taxon>
        <taxon>Bacillati</taxon>
        <taxon>Bacillota</taxon>
        <taxon>Clostridia</taxon>
        <taxon>Lachnospirales</taxon>
        <taxon>Lachnospiraceae</taxon>
    </lineage>
</organism>
<dbReference type="InterPro" id="IPR036908">
    <property type="entry name" value="RlpA-like_sf"/>
</dbReference>
<dbReference type="InterPro" id="IPR010611">
    <property type="entry name" value="3D_dom"/>
</dbReference>
<accession>A0A9D2HG67</accession>
<evidence type="ECO:0000313" key="3">
    <source>
        <dbReference type="EMBL" id="HJA70247.1"/>
    </source>
</evidence>
<dbReference type="GO" id="GO:0004553">
    <property type="term" value="F:hydrolase activity, hydrolyzing O-glycosyl compounds"/>
    <property type="evidence" value="ECO:0007669"/>
    <property type="project" value="InterPro"/>
</dbReference>
<dbReference type="Pfam" id="PF06725">
    <property type="entry name" value="3D"/>
    <property type="match status" value="1"/>
</dbReference>
<name>A0A9D2HG67_9FIRM</name>
<dbReference type="SUPFAM" id="SSF50685">
    <property type="entry name" value="Barwin-like endoglucanases"/>
    <property type="match status" value="1"/>
</dbReference>
<dbReference type="Proteomes" id="UP000823900">
    <property type="component" value="Unassembled WGS sequence"/>
</dbReference>
<dbReference type="InterPro" id="IPR059180">
    <property type="entry name" value="3D_YorM"/>
</dbReference>
<gene>
    <name evidence="3" type="ORF">IAA07_01545</name>
</gene>
<evidence type="ECO:0000259" key="2">
    <source>
        <dbReference type="Pfam" id="PF06725"/>
    </source>
</evidence>
<keyword evidence="1" id="KW-0732">Signal</keyword>
<protein>
    <submittedName>
        <fullName evidence="3">3D domain-containing protein</fullName>
    </submittedName>
</protein>
<proteinExistence type="predicted"/>
<reference evidence="3" key="2">
    <citation type="submission" date="2021-04" db="EMBL/GenBank/DDBJ databases">
        <authorList>
            <person name="Gilroy R."/>
        </authorList>
    </citation>
    <scope>NUCLEOTIDE SEQUENCE</scope>
    <source>
        <strain evidence="3">CHK178-16964</strain>
    </source>
</reference>
<evidence type="ECO:0000313" key="4">
    <source>
        <dbReference type="Proteomes" id="UP000823900"/>
    </source>
</evidence>
<comment type="caution">
    <text evidence="3">The sequence shown here is derived from an EMBL/GenBank/DDBJ whole genome shotgun (WGS) entry which is preliminary data.</text>
</comment>
<evidence type="ECO:0000256" key="1">
    <source>
        <dbReference type="ARBA" id="ARBA00022729"/>
    </source>
</evidence>